<proteinExistence type="predicted"/>
<dbReference type="eggNOG" id="COG1216">
    <property type="taxonomic scope" value="Bacteria"/>
</dbReference>
<dbReference type="AlphaFoldDB" id="E1X478"/>
<dbReference type="EMBL" id="FQ312005">
    <property type="protein sequence ID" value="CBW27050.1"/>
    <property type="molecule type" value="Genomic_DNA"/>
</dbReference>
<dbReference type="InterPro" id="IPR029044">
    <property type="entry name" value="Nucleotide-diphossugar_trans"/>
</dbReference>
<comment type="subcellular location">
    <subcellularLocation>
        <location evidence="1">Cell membrane</location>
    </subcellularLocation>
</comment>
<evidence type="ECO:0000313" key="7">
    <source>
        <dbReference type="EMBL" id="CBW27050.1"/>
    </source>
</evidence>
<dbReference type="PATRIC" id="fig|862908.3.peg.2139"/>
<keyword evidence="8" id="KW-1185">Reference proteome</keyword>
<dbReference type="Gene3D" id="3.90.550.10">
    <property type="entry name" value="Spore Coat Polysaccharide Biosynthesis Protein SpsA, Chain A"/>
    <property type="match status" value="1"/>
</dbReference>
<dbReference type="RefSeq" id="WP_014244827.1">
    <property type="nucleotide sequence ID" value="NC_016620.1"/>
</dbReference>
<evidence type="ECO:0000256" key="5">
    <source>
        <dbReference type="ARBA" id="ARBA00023136"/>
    </source>
</evidence>
<evidence type="ECO:0000259" key="6">
    <source>
        <dbReference type="Pfam" id="PF00535"/>
    </source>
</evidence>
<dbReference type="STRING" id="862908.BMS_2248"/>
<dbReference type="Pfam" id="PF00535">
    <property type="entry name" value="Glycos_transf_2"/>
    <property type="match status" value="1"/>
</dbReference>
<name>E1X478_HALMS</name>
<reference evidence="8" key="1">
    <citation type="journal article" date="2013" name="ISME J.">
        <title>A small predatory core genome in the divergent marine Bacteriovorax marinus SJ and the terrestrial Bdellovibrio bacteriovorus.</title>
        <authorList>
            <person name="Crossman L.C."/>
            <person name="Chen H."/>
            <person name="Cerdeno-Tarraga A.M."/>
            <person name="Brooks K."/>
            <person name="Quail M.A."/>
            <person name="Pineiro S.A."/>
            <person name="Hobley L."/>
            <person name="Sockett R.E."/>
            <person name="Bentley S.D."/>
            <person name="Parkhill J."/>
            <person name="Williams H.N."/>
            <person name="Stine O.C."/>
        </authorList>
    </citation>
    <scope>NUCLEOTIDE SEQUENCE [LARGE SCALE GENOMIC DNA]</scope>
    <source>
        <strain evidence="8">ATCC BAA-682 / DSM 15412 / SJ</strain>
    </source>
</reference>
<dbReference type="HOGENOM" id="CLU_025996_17_3_7"/>
<keyword evidence="4 7" id="KW-0808">Transferase</keyword>
<dbReference type="Proteomes" id="UP000008963">
    <property type="component" value="Chromosome"/>
</dbReference>
<evidence type="ECO:0000256" key="2">
    <source>
        <dbReference type="ARBA" id="ARBA00022475"/>
    </source>
</evidence>
<gene>
    <name evidence="7" type="ordered locus">BMS_2248</name>
</gene>
<dbReference type="GO" id="GO:0005886">
    <property type="term" value="C:plasma membrane"/>
    <property type="evidence" value="ECO:0007669"/>
    <property type="project" value="UniProtKB-SubCell"/>
</dbReference>
<evidence type="ECO:0000256" key="4">
    <source>
        <dbReference type="ARBA" id="ARBA00022679"/>
    </source>
</evidence>
<dbReference type="PANTHER" id="PTHR43646:SF2">
    <property type="entry name" value="GLYCOSYLTRANSFERASE 2-LIKE DOMAIN-CONTAINING PROTEIN"/>
    <property type="match status" value="1"/>
</dbReference>
<evidence type="ECO:0000313" key="8">
    <source>
        <dbReference type="Proteomes" id="UP000008963"/>
    </source>
</evidence>
<organism evidence="7 8">
    <name type="scientific">Halobacteriovorax marinus (strain ATCC BAA-682 / DSM 15412 / SJ)</name>
    <name type="common">Bacteriovorax marinus</name>
    <dbReference type="NCBI Taxonomy" id="862908"/>
    <lineage>
        <taxon>Bacteria</taxon>
        <taxon>Pseudomonadati</taxon>
        <taxon>Bdellovibrionota</taxon>
        <taxon>Bacteriovoracia</taxon>
        <taxon>Bacteriovoracales</taxon>
        <taxon>Halobacteriovoraceae</taxon>
        <taxon>Halobacteriovorax</taxon>
    </lineage>
</organism>
<keyword evidence="3" id="KW-0328">Glycosyltransferase</keyword>
<protein>
    <submittedName>
        <fullName evidence="7">Glycosyl transferase</fullName>
    </submittedName>
</protein>
<evidence type="ECO:0000256" key="3">
    <source>
        <dbReference type="ARBA" id="ARBA00022676"/>
    </source>
</evidence>
<feature type="domain" description="Glycosyltransferase 2-like" evidence="6">
    <location>
        <begin position="7"/>
        <end position="84"/>
    </location>
</feature>
<keyword evidence="5" id="KW-0472">Membrane</keyword>
<dbReference type="KEGG" id="bmx:BMS_2248"/>
<sequence>MSQLKLSIIFSVFNELSLDLLKKNLEQLSTLSNIELIFVDGGSTDGTLELLDQYDVLVIRTTQKSRAERLNIGILESKCDLVLLHHPRSILDLRGIQHLIENKNSLSWGGFYHQFIEEHPLLKFTSWYSNEVRGKLRSIIYLDHCIFFKKTLSLNPCIDNVVIFEDTILSQKLNKICPATILPFTSKTSAIRFNKNGIYRQLLLNIVMKICFALKVSDETMNKVYERGLGLNTKY</sequence>
<dbReference type="GO" id="GO:0016757">
    <property type="term" value="F:glycosyltransferase activity"/>
    <property type="evidence" value="ECO:0007669"/>
    <property type="project" value="UniProtKB-KW"/>
</dbReference>
<dbReference type="InterPro" id="IPR001173">
    <property type="entry name" value="Glyco_trans_2-like"/>
</dbReference>
<dbReference type="OrthoDB" id="5291101at2"/>
<dbReference type="CAZy" id="GT2">
    <property type="family name" value="Glycosyltransferase Family 2"/>
</dbReference>
<evidence type="ECO:0000256" key="1">
    <source>
        <dbReference type="ARBA" id="ARBA00004236"/>
    </source>
</evidence>
<accession>E1X478</accession>
<keyword evidence="2" id="KW-1003">Cell membrane</keyword>
<dbReference type="PANTHER" id="PTHR43646">
    <property type="entry name" value="GLYCOSYLTRANSFERASE"/>
    <property type="match status" value="1"/>
</dbReference>
<dbReference type="SUPFAM" id="SSF53448">
    <property type="entry name" value="Nucleotide-diphospho-sugar transferases"/>
    <property type="match status" value="1"/>
</dbReference>